<evidence type="ECO:0000256" key="1">
    <source>
        <dbReference type="ARBA" id="ARBA00022676"/>
    </source>
</evidence>
<organism evidence="4 5">
    <name type="scientific">Diploscapter pachys</name>
    <dbReference type="NCBI Taxonomy" id="2018661"/>
    <lineage>
        <taxon>Eukaryota</taxon>
        <taxon>Metazoa</taxon>
        <taxon>Ecdysozoa</taxon>
        <taxon>Nematoda</taxon>
        <taxon>Chromadorea</taxon>
        <taxon>Rhabditida</taxon>
        <taxon>Rhabditina</taxon>
        <taxon>Rhabditomorpha</taxon>
        <taxon>Rhabditoidea</taxon>
        <taxon>Rhabditidae</taxon>
        <taxon>Diploscapter</taxon>
    </lineage>
</organism>
<proteinExistence type="predicted"/>
<accession>A0A2A2K9H4</accession>
<keyword evidence="1" id="KW-0328">Glycosyltransferase</keyword>
<comment type="caution">
    <text evidence="4">The sequence shown here is derived from an EMBL/GenBank/DDBJ whole genome shotgun (WGS) entry which is preliminary data.</text>
</comment>
<name>A0A2A2K9H4_9BILA</name>
<dbReference type="CDD" id="cd18613">
    <property type="entry name" value="GH130"/>
    <property type="match status" value="1"/>
</dbReference>
<dbReference type="GO" id="GO:0016757">
    <property type="term" value="F:glycosyltransferase activity"/>
    <property type="evidence" value="ECO:0007669"/>
    <property type="project" value="UniProtKB-KW"/>
</dbReference>
<dbReference type="InterPro" id="IPR007184">
    <property type="entry name" value="Mannoside_phosphorylase"/>
</dbReference>
<dbReference type="EMBL" id="LIAE01009238">
    <property type="protein sequence ID" value="PAV70591.1"/>
    <property type="molecule type" value="Genomic_DNA"/>
</dbReference>
<evidence type="ECO:0000256" key="3">
    <source>
        <dbReference type="SAM" id="MobiDB-lite"/>
    </source>
</evidence>
<dbReference type="SUPFAM" id="SSF75005">
    <property type="entry name" value="Arabinanase/levansucrase/invertase"/>
    <property type="match status" value="1"/>
</dbReference>
<dbReference type="PANTHER" id="PTHR34106:SF4">
    <property type="entry name" value="BLL5143 PROTEIN"/>
    <property type="match status" value="1"/>
</dbReference>
<gene>
    <name evidence="4" type="ORF">WR25_01973</name>
</gene>
<dbReference type="InterPro" id="IPR023296">
    <property type="entry name" value="Glyco_hydro_beta-prop_sf"/>
</dbReference>
<reference evidence="4 5" key="1">
    <citation type="journal article" date="2017" name="Curr. Biol.">
        <title>Genome architecture and evolution of a unichromosomal asexual nematode.</title>
        <authorList>
            <person name="Fradin H."/>
            <person name="Zegar C."/>
            <person name="Gutwein M."/>
            <person name="Lucas J."/>
            <person name="Kovtun M."/>
            <person name="Corcoran D."/>
            <person name="Baugh L.R."/>
            <person name="Kiontke K."/>
            <person name="Gunsalus K."/>
            <person name="Fitch D.H."/>
            <person name="Piano F."/>
        </authorList>
    </citation>
    <scope>NUCLEOTIDE SEQUENCE [LARGE SCALE GENOMIC DNA]</scope>
    <source>
        <strain evidence="4">PF1309</strain>
    </source>
</reference>
<dbReference type="PANTHER" id="PTHR34106">
    <property type="entry name" value="GLYCOSIDASE"/>
    <property type="match status" value="1"/>
</dbReference>
<dbReference type="STRING" id="2018661.A0A2A2K9H4"/>
<dbReference type="Pfam" id="PF04041">
    <property type="entry name" value="Glyco_hydro_130"/>
    <property type="match status" value="1"/>
</dbReference>
<keyword evidence="2" id="KW-0808">Transferase</keyword>
<feature type="region of interest" description="Disordered" evidence="3">
    <location>
        <begin position="258"/>
        <end position="323"/>
    </location>
</feature>
<dbReference type="Gene3D" id="2.115.10.20">
    <property type="entry name" value="Glycosyl hydrolase domain, family 43"/>
    <property type="match status" value="1"/>
</dbReference>
<dbReference type="Proteomes" id="UP000218231">
    <property type="component" value="Unassembled WGS sequence"/>
</dbReference>
<sequence>MFQRGQRHARLRRRRDLLPPAQRVQHARRKGIAAADPVDDPRQRHLRRLHPGLARVDPRRQIMEVDILDRPRGRGDRLQRRKRRERRLRRGARIARLERRAEQQRDIAMVAEEQAGARDQLRQQATRIAVPSLPQFRAIIAVERDRNVAPRRRLHRRDRTLCRHCTQRRGDARQMQAIDAVEQRIPVPRRCRRLGEGGMRPVVDYLGRAHPGAGGDEIQPHARAAQRDAARIDAMAAQRGDRRSAEVVVRHLAGKAHVMAQPRERRRDIRLGPRDPDVQLRRLQQQLSPRRRQAQHDLAECQQRPHASPPDPFRPPATSPRTRTDEICVHHATDPPRRFARLSRQPLEGALAATFVRHLKPTLLPDPKRTVIRPFLPEDPAPFAVEGAPRGDRIVDRLLALDDARTADLVEAIVEGLGARHREVPALLLRRFDEVAAQIDLPTDLSESRRMLIGGYCSAEYSFEAAALFNPSIVPHPDQSDCADGAIRFVLSLRGIGEGHLSSVTFRTGTWGPDDDDLVLHPPGPQGVPPVVEEPDPELVRQIGAKALVQLNCRDAREPSETVLFPVVPSQSRGIEDLRLVQFGEDDGRTTYMGSYTAVCAESARQELLQTDDFRLFHMHPVEGPVASGKGMALFPRKIGGQFAALFRHDNENLWYATSDTPLAWDHPVRIMEPAYPWEFVQIGNCGSPIEIDEGWLVLTHGVGMVRSYCIGAALLDRDDPTKVLGRLPEPMIAPDGETWDGYVPNVVYSCGAMVRGRTLLLPYALADDMTSFAIAPLDDLLAAMR</sequence>
<feature type="compositionally biased region" description="Basic residues" evidence="3">
    <location>
        <begin position="1"/>
        <end position="15"/>
    </location>
</feature>
<evidence type="ECO:0000313" key="4">
    <source>
        <dbReference type="EMBL" id="PAV70591.1"/>
    </source>
</evidence>
<feature type="compositionally biased region" description="Pro residues" evidence="3">
    <location>
        <begin position="307"/>
        <end position="318"/>
    </location>
</feature>
<evidence type="ECO:0000256" key="2">
    <source>
        <dbReference type="ARBA" id="ARBA00022679"/>
    </source>
</evidence>
<evidence type="ECO:0008006" key="6">
    <source>
        <dbReference type="Google" id="ProtNLM"/>
    </source>
</evidence>
<protein>
    <recommendedName>
        <fullName evidence="6">Glycosidase</fullName>
    </recommendedName>
</protein>
<feature type="compositionally biased region" description="Basic and acidic residues" evidence="3">
    <location>
        <begin position="262"/>
        <end position="280"/>
    </location>
</feature>
<feature type="region of interest" description="Disordered" evidence="3">
    <location>
        <begin position="1"/>
        <end position="40"/>
    </location>
</feature>
<dbReference type="AlphaFoldDB" id="A0A2A2K9H4"/>
<keyword evidence="5" id="KW-1185">Reference proteome</keyword>
<dbReference type="OrthoDB" id="21615at2759"/>
<evidence type="ECO:0000313" key="5">
    <source>
        <dbReference type="Proteomes" id="UP000218231"/>
    </source>
</evidence>